<gene>
    <name evidence="4" type="ORF">MI149_03025</name>
</gene>
<organism evidence="4 5">
    <name type="scientific">Mycolicibacterium crocinum</name>
    <dbReference type="NCBI Taxonomy" id="388459"/>
    <lineage>
        <taxon>Bacteria</taxon>
        <taxon>Bacillati</taxon>
        <taxon>Actinomycetota</taxon>
        <taxon>Actinomycetes</taxon>
        <taxon>Mycobacteriales</taxon>
        <taxon>Mycobacteriaceae</taxon>
        <taxon>Mycolicibacterium</taxon>
    </lineage>
</organism>
<dbReference type="SUPFAM" id="SSF53474">
    <property type="entry name" value="alpha/beta-Hydrolases"/>
    <property type="match status" value="1"/>
</dbReference>
<dbReference type="PANTHER" id="PTHR48098:SF1">
    <property type="entry name" value="DIACYLGLYCEROL ACYLTRANSFERASE_MYCOLYLTRANSFERASE AG85A"/>
    <property type="match status" value="1"/>
</dbReference>
<dbReference type="EMBL" id="CP092362">
    <property type="protein sequence ID" value="ULN42116.1"/>
    <property type="molecule type" value="Genomic_DNA"/>
</dbReference>
<dbReference type="Proteomes" id="UP001055337">
    <property type="component" value="Chromosome"/>
</dbReference>
<keyword evidence="2" id="KW-0964">Secreted</keyword>
<keyword evidence="3" id="KW-0812">Transmembrane</keyword>
<feature type="transmembrane region" description="Helical" evidence="3">
    <location>
        <begin position="39"/>
        <end position="57"/>
    </location>
</feature>
<dbReference type="Gene3D" id="3.40.50.1820">
    <property type="entry name" value="alpha/beta hydrolase"/>
    <property type="match status" value="1"/>
</dbReference>
<dbReference type="Pfam" id="PF00756">
    <property type="entry name" value="Esterase"/>
    <property type="match status" value="1"/>
</dbReference>
<accession>A0ABY3TKY9</accession>
<proteinExistence type="predicted"/>
<reference evidence="4" key="1">
    <citation type="submission" date="2022-08" db="EMBL/GenBank/DDBJ databases">
        <title>Whole genome sequencing of non-tuberculosis mycobacteria type-strains.</title>
        <authorList>
            <person name="Igarashi Y."/>
            <person name="Osugi A."/>
            <person name="Mitarai S."/>
        </authorList>
    </citation>
    <scope>NUCLEOTIDE SEQUENCE</scope>
    <source>
        <strain evidence="4">JCM 16369</strain>
    </source>
</reference>
<dbReference type="PANTHER" id="PTHR48098">
    <property type="entry name" value="ENTEROCHELIN ESTERASE-RELATED"/>
    <property type="match status" value="1"/>
</dbReference>
<dbReference type="RefSeq" id="WP_240178580.1">
    <property type="nucleotide sequence ID" value="NZ_CP092362.2"/>
</dbReference>
<keyword evidence="3" id="KW-0472">Membrane</keyword>
<feature type="transmembrane region" description="Helical" evidence="3">
    <location>
        <begin position="6"/>
        <end position="27"/>
    </location>
</feature>
<evidence type="ECO:0000256" key="3">
    <source>
        <dbReference type="SAM" id="Phobius"/>
    </source>
</evidence>
<dbReference type="InterPro" id="IPR050583">
    <property type="entry name" value="Mycobacterial_A85_antigen"/>
</dbReference>
<feature type="transmembrane region" description="Helical" evidence="3">
    <location>
        <begin position="69"/>
        <end position="89"/>
    </location>
</feature>
<comment type="subcellular location">
    <subcellularLocation>
        <location evidence="1">Secreted</location>
    </subcellularLocation>
</comment>
<protein>
    <submittedName>
        <fullName evidence="4">Esterase family protein</fullName>
    </submittedName>
</protein>
<feature type="transmembrane region" description="Helical" evidence="3">
    <location>
        <begin position="101"/>
        <end position="122"/>
    </location>
</feature>
<dbReference type="InterPro" id="IPR029058">
    <property type="entry name" value="AB_hydrolase_fold"/>
</dbReference>
<dbReference type="InterPro" id="IPR000801">
    <property type="entry name" value="Esterase-like"/>
</dbReference>
<evidence type="ECO:0000313" key="5">
    <source>
        <dbReference type="Proteomes" id="UP001055337"/>
    </source>
</evidence>
<evidence type="ECO:0000313" key="4">
    <source>
        <dbReference type="EMBL" id="ULN42116.1"/>
    </source>
</evidence>
<evidence type="ECO:0000256" key="1">
    <source>
        <dbReference type="ARBA" id="ARBA00004613"/>
    </source>
</evidence>
<evidence type="ECO:0000256" key="2">
    <source>
        <dbReference type="ARBA" id="ARBA00022525"/>
    </source>
</evidence>
<name>A0ABY3TKY9_9MYCO</name>
<keyword evidence="5" id="KW-1185">Reference proteome</keyword>
<keyword evidence="3" id="KW-1133">Transmembrane helix</keyword>
<sequence length="453" mass="47975">MNLSLISGLIPLTLQLLAVIAIVVAIGRGRSRRWLLRSLLLAVLVGVALTAAVTLYVRNQGWSAEPVSVGTVFWTGMIGFAVTIMIAGWSGSAWWRRLVSVLSVLMAVVCALAAVNTATGYLPTVRAAWLRATGTQPAQWIDESQLAALRATGEVPTRGTVVRVMTPSDVSGFAHRTELVYLPPAWFASNPPPPLPAVIVLGGEFGHPDDWLVSTSALQSLDNFAALHHGNAPVFVFPDIAGRFNNDTECVDGTRGNAATHLTKEVVPYTVSRFGVSPKQEGWGLLGWSSGGACALLTAVRNPEMFRAFVWLDGTLGPNAGTQEQTVARLFGGDQDAWAAFDPKTVITRHGPYDKLSAWLGVAEDTPTVHRKASTTPPSDDALAGWDNFSETHAPNANKLCALLSGHNIECSVVGYPGGHHFSPAGNGFAAALPWLAGVLGTPDVKVRALPGA</sequence>